<evidence type="ECO:0000313" key="1">
    <source>
        <dbReference type="EMBL" id="GIF05315.1"/>
    </source>
</evidence>
<dbReference type="GO" id="GO:0009306">
    <property type="term" value="P:protein secretion"/>
    <property type="evidence" value="ECO:0007669"/>
    <property type="project" value="InterPro"/>
</dbReference>
<dbReference type="AlphaFoldDB" id="A0A919N6L6"/>
<reference evidence="1" key="1">
    <citation type="submission" date="2021-01" db="EMBL/GenBank/DDBJ databases">
        <title>Whole genome shotgun sequence of Actinoplanes siamensis NBRC 109076.</title>
        <authorList>
            <person name="Komaki H."/>
            <person name="Tamura T."/>
        </authorList>
    </citation>
    <scope>NUCLEOTIDE SEQUENCE</scope>
    <source>
        <strain evidence="1">NBRC 109076</strain>
    </source>
</reference>
<sequence>MDRLADQIDRAAAALATVDHRVPRLLPAAEAFGADDTGRPGRLGRRLHETWAAVLQARVDEAAELATRLSDLAESVRSNARDYAATDDAVRHRFLRGL</sequence>
<comment type="caution">
    <text evidence="1">The sequence shown here is derived from an EMBL/GenBank/DDBJ whole genome shotgun (WGS) entry which is preliminary data.</text>
</comment>
<name>A0A919N6L6_9ACTN</name>
<accession>A0A919N6L6</accession>
<dbReference type="InterPro" id="IPR022536">
    <property type="entry name" value="EspC"/>
</dbReference>
<evidence type="ECO:0008006" key="3">
    <source>
        <dbReference type="Google" id="ProtNLM"/>
    </source>
</evidence>
<dbReference type="EMBL" id="BOMW01000026">
    <property type="protein sequence ID" value="GIF05315.1"/>
    <property type="molecule type" value="Genomic_DNA"/>
</dbReference>
<proteinExistence type="predicted"/>
<dbReference type="Proteomes" id="UP000629619">
    <property type="component" value="Unassembled WGS sequence"/>
</dbReference>
<gene>
    <name evidence="1" type="ORF">Asi03nite_28530</name>
</gene>
<organism evidence="1 2">
    <name type="scientific">Actinoplanes siamensis</name>
    <dbReference type="NCBI Taxonomy" id="1223317"/>
    <lineage>
        <taxon>Bacteria</taxon>
        <taxon>Bacillati</taxon>
        <taxon>Actinomycetota</taxon>
        <taxon>Actinomycetes</taxon>
        <taxon>Micromonosporales</taxon>
        <taxon>Micromonosporaceae</taxon>
        <taxon>Actinoplanes</taxon>
    </lineage>
</organism>
<keyword evidence="2" id="KW-1185">Reference proteome</keyword>
<protein>
    <recommendedName>
        <fullName evidence="3">Excreted virulence factor EspC (Type VII ESX diderm)</fullName>
    </recommendedName>
</protein>
<evidence type="ECO:0000313" key="2">
    <source>
        <dbReference type="Proteomes" id="UP000629619"/>
    </source>
</evidence>
<dbReference type="RefSeq" id="WP_203679952.1">
    <property type="nucleotide sequence ID" value="NZ_BOMW01000026.1"/>
</dbReference>
<dbReference type="Pfam" id="PF10824">
    <property type="entry name" value="T7SS_ESX_EspC"/>
    <property type="match status" value="1"/>
</dbReference>